<dbReference type="Pfam" id="PF19058">
    <property type="entry name" value="DUF5754"/>
    <property type="match status" value="1"/>
</dbReference>
<proteinExistence type="predicted"/>
<dbReference type="EMBL" id="MT497017">
    <property type="protein sequence ID" value="QLF85260.1"/>
    <property type="molecule type" value="Genomic_DNA"/>
</dbReference>
<reference evidence="1 2" key="1">
    <citation type="submission" date="2020-05" db="EMBL/GenBank/DDBJ databases">
        <title>Genomics and ecology of novel Flavobacterium phages from the Baltic Sea.</title>
        <authorList>
            <person name="Hoetzinger M."/>
            <person name="Nilsson E."/>
            <person name="Holmfeldt K."/>
        </authorList>
    </citation>
    <scope>NUCLEOTIDE SEQUENCE [LARGE SCALE GENOMIC DNA]</scope>
</reference>
<dbReference type="InterPro" id="IPR043930">
    <property type="entry name" value="DUF5754"/>
</dbReference>
<evidence type="ECO:0000313" key="2">
    <source>
        <dbReference type="Proteomes" id="UP000510645"/>
    </source>
</evidence>
<gene>
    <name evidence="1" type="ORF">elemo79Aphanotate_66</name>
</gene>
<name>A0A7D5JLP3_9CAUD</name>
<evidence type="ECO:0000313" key="1">
    <source>
        <dbReference type="EMBL" id="QLF85260.1"/>
    </source>
</evidence>
<organism evidence="1 2">
    <name type="scientific">Flavobacterium phage vB_FspP_elemoA_7-9A</name>
    <dbReference type="NCBI Taxonomy" id="2743781"/>
    <lineage>
        <taxon>Viruses</taxon>
        <taxon>Duplodnaviria</taxon>
        <taxon>Heunggongvirae</taxon>
        <taxon>Uroviricota</taxon>
        <taxon>Caudoviricetes</taxon>
        <taxon>Elemovirus</taxon>
        <taxon>Elemovirus elemoA</taxon>
    </lineage>
</organism>
<accession>A0A7D5JLP3</accession>
<sequence>MAESVKSNMKCGEVRKSTRPSKKIMKKYCVNGKETLVHAGAKGYSDFTKHKDSKRKKNFHARHKCATAKPGTPKHLACTKLW</sequence>
<dbReference type="Proteomes" id="UP000510645">
    <property type="component" value="Segment"/>
</dbReference>
<keyword evidence="2" id="KW-1185">Reference proteome</keyword>
<protein>
    <submittedName>
        <fullName evidence="1">Uncharacterized protein</fullName>
    </submittedName>
</protein>